<dbReference type="RefSeq" id="WP_090210432.1">
    <property type="nucleotide sequence ID" value="NZ_LT629777.1"/>
</dbReference>
<dbReference type="Proteomes" id="UP000199524">
    <property type="component" value="Chromosome I"/>
</dbReference>
<evidence type="ECO:0000313" key="2">
    <source>
        <dbReference type="Proteomes" id="UP000199524"/>
    </source>
</evidence>
<name>A0A1H1ZZZ1_9PSED</name>
<dbReference type="EMBL" id="LT629777">
    <property type="protein sequence ID" value="SDT39361.1"/>
    <property type="molecule type" value="Genomic_DNA"/>
</dbReference>
<proteinExistence type="predicted"/>
<evidence type="ECO:0000313" key="1">
    <source>
        <dbReference type="EMBL" id="SDT39361.1"/>
    </source>
</evidence>
<sequence>MLLLVSGEGPSDIGRQSPGEEGFEFIPGPMCLILDLLIDRLMGYSLIDYHAVQFVHKSALITVEPKHQGRQFSAPGKRKPKETGYYHENARRLALKAVALAHERNDVVVPVLFRDADGTQSSGRGEWREKWQSMIKGFAAGGLPLGVPMLPRPKSEAWLLCAFRQPIYQHCAVLEQASGNDDSPDSLKRQLERVRNGYSSAADLNDAIRNGEVDPHRIDMDSFNDFRDRLSEVIQQIIAPAEAGPPSV</sequence>
<organism evidence="1 2">
    <name type="scientific">Pseudomonas asplenii</name>
    <dbReference type="NCBI Taxonomy" id="53407"/>
    <lineage>
        <taxon>Bacteria</taxon>
        <taxon>Pseudomonadati</taxon>
        <taxon>Pseudomonadota</taxon>
        <taxon>Gammaproteobacteria</taxon>
        <taxon>Pseudomonadales</taxon>
        <taxon>Pseudomonadaceae</taxon>
        <taxon>Pseudomonas</taxon>
    </lineage>
</organism>
<keyword evidence="2" id="KW-1185">Reference proteome</keyword>
<protein>
    <submittedName>
        <fullName evidence="1">Uncharacterized protein</fullName>
    </submittedName>
</protein>
<reference evidence="2" key="1">
    <citation type="submission" date="2016-10" db="EMBL/GenBank/DDBJ databases">
        <authorList>
            <person name="Varghese N."/>
            <person name="Submissions S."/>
        </authorList>
    </citation>
    <scope>NUCLEOTIDE SEQUENCE [LARGE SCALE GENOMIC DNA]</scope>
    <source>
        <strain evidence="2">ATCC 23835</strain>
    </source>
</reference>
<gene>
    <name evidence="1" type="ORF">SAMN05216598_5446</name>
</gene>
<dbReference type="AlphaFoldDB" id="A0A1H1ZZZ1"/>
<accession>A0A1H1ZZZ1</accession>
<dbReference type="GeneID" id="300210290"/>